<dbReference type="InterPro" id="IPR036390">
    <property type="entry name" value="WH_DNA-bd_sf"/>
</dbReference>
<keyword evidence="2" id="KW-0808">Transferase</keyword>
<feature type="domain" description="O-methyltransferase dimerisation" evidence="5">
    <location>
        <begin position="304"/>
        <end position="391"/>
    </location>
</feature>
<evidence type="ECO:0000256" key="3">
    <source>
        <dbReference type="ARBA" id="ARBA00022691"/>
    </source>
</evidence>
<keyword evidence="3" id="KW-0949">S-adenosyl-L-methionine</keyword>
<evidence type="ECO:0000256" key="2">
    <source>
        <dbReference type="ARBA" id="ARBA00022679"/>
    </source>
</evidence>
<accession>A0A7J6HHL3</accession>
<keyword evidence="7" id="KW-1185">Reference proteome</keyword>
<keyword evidence="1" id="KW-0489">Methyltransferase</keyword>
<evidence type="ECO:0000313" key="6">
    <source>
        <dbReference type="EMBL" id="KAF4394019.1"/>
    </source>
</evidence>
<evidence type="ECO:0008006" key="8">
    <source>
        <dbReference type="Google" id="ProtNLM"/>
    </source>
</evidence>
<dbReference type="PANTHER" id="PTHR11746">
    <property type="entry name" value="O-METHYLTRANSFERASE"/>
    <property type="match status" value="1"/>
</dbReference>
<feature type="domain" description="O-methyltransferase C-terminal" evidence="4">
    <location>
        <begin position="422"/>
        <end position="606"/>
    </location>
</feature>
<dbReference type="CDD" id="cd02440">
    <property type="entry name" value="AdoMet_MTases"/>
    <property type="match status" value="1"/>
</dbReference>
<comment type="caution">
    <text evidence="6">The sequence shown here is derived from an EMBL/GenBank/DDBJ whole genome shotgun (WGS) entry which is preliminary data.</text>
</comment>
<gene>
    <name evidence="6" type="ORF">G4B88_025988</name>
</gene>
<dbReference type="Proteomes" id="UP000583929">
    <property type="component" value="Unassembled WGS sequence"/>
</dbReference>
<dbReference type="PROSITE" id="PS51683">
    <property type="entry name" value="SAM_OMT_II"/>
    <property type="match status" value="2"/>
</dbReference>
<dbReference type="GO" id="GO:0032259">
    <property type="term" value="P:methylation"/>
    <property type="evidence" value="ECO:0007669"/>
    <property type="project" value="UniProtKB-KW"/>
</dbReference>
<name>A0A7J6HHL3_CANSA</name>
<dbReference type="InterPro" id="IPR036388">
    <property type="entry name" value="WH-like_DNA-bd_sf"/>
</dbReference>
<dbReference type="Pfam" id="PF00891">
    <property type="entry name" value="Methyltransf_2"/>
    <property type="match status" value="3"/>
</dbReference>
<reference evidence="6 7" key="1">
    <citation type="journal article" date="2020" name="bioRxiv">
        <title>Sequence and annotation of 42 cannabis genomes reveals extensive copy number variation in cannabinoid synthesis and pathogen resistance genes.</title>
        <authorList>
            <person name="Mckernan K.J."/>
            <person name="Helbert Y."/>
            <person name="Kane L.T."/>
            <person name="Ebling H."/>
            <person name="Zhang L."/>
            <person name="Liu B."/>
            <person name="Eaton Z."/>
            <person name="Mclaughlin S."/>
            <person name="Kingan S."/>
            <person name="Baybayan P."/>
            <person name="Concepcion G."/>
            <person name="Jordan M."/>
            <person name="Riva A."/>
            <person name="Barbazuk W."/>
            <person name="Harkins T."/>
        </authorList>
    </citation>
    <scope>NUCLEOTIDE SEQUENCE [LARGE SCALE GENOMIC DNA]</scope>
    <source>
        <strain evidence="7">cv. Jamaican Lion 4</strain>
        <tissue evidence="6">Leaf</tissue>
    </source>
</reference>
<dbReference type="SUPFAM" id="SSF46785">
    <property type="entry name" value="Winged helix' DNA-binding domain"/>
    <property type="match status" value="2"/>
</dbReference>
<dbReference type="Pfam" id="PF08100">
    <property type="entry name" value="Dimerisation"/>
    <property type="match status" value="2"/>
</dbReference>
<feature type="domain" description="O-methyltransferase C-terminal" evidence="4">
    <location>
        <begin position="151"/>
        <end position="234"/>
    </location>
</feature>
<dbReference type="Gene3D" id="1.10.10.10">
    <property type="entry name" value="Winged helix-like DNA-binding domain superfamily/Winged helix DNA-binding domain"/>
    <property type="match status" value="2"/>
</dbReference>
<organism evidence="6 7">
    <name type="scientific">Cannabis sativa</name>
    <name type="common">Hemp</name>
    <name type="synonym">Marijuana</name>
    <dbReference type="NCBI Taxonomy" id="3483"/>
    <lineage>
        <taxon>Eukaryota</taxon>
        <taxon>Viridiplantae</taxon>
        <taxon>Streptophyta</taxon>
        <taxon>Embryophyta</taxon>
        <taxon>Tracheophyta</taxon>
        <taxon>Spermatophyta</taxon>
        <taxon>Magnoliopsida</taxon>
        <taxon>eudicotyledons</taxon>
        <taxon>Gunneridae</taxon>
        <taxon>Pentapetalae</taxon>
        <taxon>rosids</taxon>
        <taxon>fabids</taxon>
        <taxon>Rosales</taxon>
        <taxon>Cannabaceae</taxon>
        <taxon>Cannabis</taxon>
    </lineage>
</organism>
<proteinExistence type="predicted"/>
<protein>
    <recommendedName>
        <fullName evidence="8">Caffeic acid O-methyltransferase</fullName>
    </recommendedName>
</protein>
<dbReference type="Gene3D" id="1.10.287.1350">
    <property type="match status" value="1"/>
</dbReference>
<evidence type="ECO:0000259" key="5">
    <source>
        <dbReference type="Pfam" id="PF08100"/>
    </source>
</evidence>
<dbReference type="SUPFAM" id="SSF53335">
    <property type="entry name" value="S-adenosyl-L-methionine-dependent methyltransferases"/>
    <property type="match status" value="2"/>
</dbReference>
<dbReference type="GO" id="GO:0046983">
    <property type="term" value="F:protein dimerization activity"/>
    <property type="evidence" value="ECO:0007669"/>
    <property type="project" value="InterPro"/>
</dbReference>
<sequence length="607" mass="67664">MESSQLRGQELICQLIFSYYSTMALKCAVELRIADIIHSHGKPITISQIASDIQSNSNSKSPINIDNLFRIMRILVRKGVFIEHHDDDHGDSTISLYGLCDSSRCLLWDFDSSLVPFILLNTHPQMMASSHNFGKRVIGNKGSTFENDQDIWSFSSNNPIFNKLFNDAMISGNHMVLRHVLSTYKDSFNCIKGTMVDVGGGVGQVISEIVKSHRHIKGINFDLPHVIATAPTYDGVTHVGAIGGKKNGKIIIVDMVLDPNSNEIFQETRLAMDLVMLANSNNGKERTELEWKKLLNEAGHEQILEMIFGYYNSMALKCAIELRIADIIHFHGRPISISQIAFDIQSSNPNSISTPNIDYLSRIMRILVQKDVFIKHHDVQDESISLYGLSHSLRWLLWNSNISVVPMLLLHNNPITMATSHYFANCVKEGGDVAPFKKAHGCNLWEFASKNQEFNKLFNDAMDSAAHVTLGTVFRLMRTVLGTIVDVGGGIGETISKIVKSYPHIKGINFDLPHVVATAPKIDGVTHIGGDMFELIPSANVVFMKSDEECVKIFKNCRKVIAGKKNGKMIIVDIVLDSNPKNKNNLFERNRSVLDLVMMALTPGGKE</sequence>
<evidence type="ECO:0000313" key="7">
    <source>
        <dbReference type="Proteomes" id="UP000583929"/>
    </source>
</evidence>
<dbReference type="InterPro" id="IPR001077">
    <property type="entry name" value="COMT_C"/>
</dbReference>
<dbReference type="AlphaFoldDB" id="A0A7J6HHL3"/>
<feature type="domain" description="O-methyltransferase C-terminal" evidence="4">
    <location>
        <begin position="245"/>
        <end position="300"/>
    </location>
</feature>
<evidence type="ECO:0000259" key="4">
    <source>
        <dbReference type="Pfam" id="PF00891"/>
    </source>
</evidence>
<dbReference type="Gene3D" id="3.40.50.150">
    <property type="entry name" value="Vaccinia Virus protein VP39"/>
    <property type="match status" value="3"/>
</dbReference>
<dbReference type="InterPro" id="IPR029063">
    <property type="entry name" value="SAM-dependent_MTases_sf"/>
</dbReference>
<dbReference type="InterPro" id="IPR016461">
    <property type="entry name" value="COMT-like"/>
</dbReference>
<dbReference type="GO" id="GO:0008171">
    <property type="term" value="F:O-methyltransferase activity"/>
    <property type="evidence" value="ECO:0007669"/>
    <property type="project" value="InterPro"/>
</dbReference>
<dbReference type="InterPro" id="IPR012967">
    <property type="entry name" value="COMT_dimerisation"/>
</dbReference>
<evidence type="ECO:0000256" key="1">
    <source>
        <dbReference type="ARBA" id="ARBA00022603"/>
    </source>
</evidence>
<dbReference type="EMBL" id="JAATIQ010000047">
    <property type="protein sequence ID" value="KAF4394019.1"/>
    <property type="molecule type" value="Genomic_DNA"/>
</dbReference>
<feature type="domain" description="O-methyltransferase dimerisation" evidence="5">
    <location>
        <begin position="14"/>
        <end position="107"/>
    </location>
</feature>